<dbReference type="InterPro" id="IPR053876">
    <property type="entry name" value="Phage_int_M"/>
</dbReference>
<dbReference type="InterPro" id="IPR050808">
    <property type="entry name" value="Phage_Integrase"/>
</dbReference>
<evidence type="ECO:0000259" key="7">
    <source>
        <dbReference type="PROSITE" id="PS51900"/>
    </source>
</evidence>
<evidence type="ECO:0000259" key="6">
    <source>
        <dbReference type="PROSITE" id="PS51898"/>
    </source>
</evidence>
<protein>
    <recommendedName>
        <fullName evidence="10">Integrase</fullName>
    </recommendedName>
</protein>
<dbReference type="Pfam" id="PF00589">
    <property type="entry name" value="Phage_integrase"/>
    <property type="match status" value="1"/>
</dbReference>
<dbReference type="RefSeq" id="WP_064219574.1">
    <property type="nucleotide sequence ID" value="NZ_CP191259.1"/>
</dbReference>
<dbReference type="PROSITE" id="PS51898">
    <property type="entry name" value="TYR_RECOMBINASE"/>
    <property type="match status" value="1"/>
</dbReference>
<dbReference type="SUPFAM" id="SSF56349">
    <property type="entry name" value="DNA breaking-rejoining enzymes"/>
    <property type="match status" value="1"/>
</dbReference>
<dbReference type="AlphaFoldDB" id="A0A179BCK5"/>
<dbReference type="InterPro" id="IPR013762">
    <property type="entry name" value="Integrase-like_cat_sf"/>
</dbReference>
<accession>A0A179BCK5</accession>
<evidence type="ECO:0000313" key="9">
    <source>
        <dbReference type="Proteomes" id="UP000078302"/>
    </source>
</evidence>
<dbReference type="Gene3D" id="1.10.150.130">
    <property type="match status" value="1"/>
</dbReference>
<organism evidence="8 9">
    <name type="scientific">Acidithiobacillus ferrooxidans</name>
    <name type="common">Thiobacillus ferrooxidans</name>
    <dbReference type="NCBI Taxonomy" id="920"/>
    <lineage>
        <taxon>Bacteria</taxon>
        <taxon>Pseudomonadati</taxon>
        <taxon>Pseudomonadota</taxon>
        <taxon>Acidithiobacillia</taxon>
        <taxon>Acidithiobacillales</taxon>
        <taxon>Acidithiobacillaceae</taxon>
        <taxon>Acidithiobacillus</taxon>
    </lineage>
</organism>
<dbReference type="Pfam" id="PF13356">
    <property type="entry name" value="Arm-DNA-bind_3"/>
    <property type="match status" value="1"/>
</dbReference>
<evidence type="ECO:0000313" key="8">
    <source>
        <dbReference type="EMBL" id="OAP89427.1"/>
    </source>
</evidence>
<dbReference type="OrthoDB" id="9795573at2"/>
<dbReference type="GO" id="GO:0015074">
    <property type="term" value="P:DNA integration"/>
    <property type="evidence" value="ECO:0007669"/>
    <property type="project" value="UniProtKB-KW"/>
</dbReference>
<dbReference type="CDD" id="cd00801">
    <property type="entry name" value="INT_P4_C"/>
    <property type="match status" value="1"/>
</dbReference>
<name>A0A179BCK5_ACIFR</name>
<dbReference type="GO" id="GO:0003677">
    <property type="term" value="F:DNA binding"/>
    <property type="evidence" value="ECO:0007669"/>
    <property type="project" value="UniProtKB-UniRule"/>
</dbReference>
<dbReference type="InterPro" id="IPR044068">
    <property type="entry name" value="CB"/>
</dbReference>
<keyword evidence="3 5" id="KW-0238">DNA-binding</keyword>
<dbReference type="InterPro" id="IPR025166">
    <property type="entry name" value="Integrase_DNA_bind_dom"/>
</dbReference>
<evidence type="ECO:0000256" key="5">
    <source>
        <dbReference type="PROSITE-ProRule" id="PRU01248"/>
    </source>
</evidence>
<dbReference type="InterPro" id="IPR002104">
    <property type="entry name" value="Integrase_catalytic"/>
</dbReference>
<comment type="similarity">
    <text evidence="1">Belongs to the 'phage' integrase family.</text>
</comment>
<dbReference type="GO" id="GO:0006310">
    <property type="term" value="P:DNA recombination"/>
    <property type="evidence" value="ECO:0007669"/>
    <property type="project" value="UniProtKB-KW"/>
</dbReference>
<keyword evidence="2" id="KW-0229">DNA integration</keyword>
<feature type="domain" description="Tyr recombinase" evidence="6">
    <location>
        <begin position="205"/>
        <end position="385"/>
    </location>
</feature>
<dbReference type="Proteomes" id="UP000078302">
    <property type="component" value="Unassembled WGS sequence"/>
</dbReference>
<proteinExistence type="inferred from homology"/>
<keyword evidence="9" id="KW-1185">Reference proteome</keyword>
<sequence>MLTDRKIANAKGKEKRYEIADENDHGRGTLSVRVAPTGSKTFVFRYYMNKRVRRLTLGEYGTGTLQLTLAEARLKMAEAVQKLDNGIDPGAEEQERRIETANAPTIAELAEEYLEKWAKARKRSWKEDERILRKDVLPEWGDRKAKSITRRDVVLLLDHITARGASIAANRTLALVRKTFNFAVGRSLIDLNPCTGVQAPSKEHQKDRVLTDDEIVLFWRGLDKAKMATITKLELRFMLTTGQRLGEVSQASHDQIDRDWWTIPADIAKNGKAHRVPLTGLALDILHQAAPLSGQRYIFASPKRGENQDRPMSPTALSHALRKNLESLGLAPFTPHDLRRTAATHIGMLGFNRLVISKILNHVEGGVTAIYDRHSYDNEKREALEAWSKKLAGLVSERN</sequence>
<evidence type="ECO:0000256" key="2">
    <source>
        <dbReference type="ARBA" id="ARBA00022908"/>
    </source>
</evidence>
<feature type="domain" description="Core-binding (CB)" evidence="7">
    <location>
        <begin position="104"/>
        <end position="184"/>
    </location>
</feature>
<evidence type="ECO:0000256" key="3">
    <source>
        <dbReference type="ARBA" id="ARBA00023125"/>
    </source>
</evidence>
<dbReference type="Gene3D" id="1.10.443.10">
    <property type="entry name" value="Intergrase catalytic core"/>
    <property type="match status" value="1"/>
</dbReference>
<reference evidence="8 9" key="1">
    <citation type="submission" date="2016-04" db="EMBL/GenBank/DDBJ databases">
        <title>Acidithiobacillus ferrooxidans genome sequencing and assembly.</title>
        <authorList>
            <person name="Zhou Z."/>
        </authorList>
    </citation>
    <scope>NUCLEOTIDE SEQUENCE [LARGE SCALE GENOMIC DNA]</scope>
    <source>
        <strain evidence="8 9">BY0502</strain>
    </source>
</reference>
<evidence type="ECO:0000256" key="1">
    <source>
        <dbReference type="ARBA" id="ARBA00008857"/>
    </source>
</evidence>
<dbReference type="PANTHER" id="PTHR30629">
    <property type="entry name" value="PROPHAGE INTEGRASE"/>
    <property type="match status" value="1"/>
</dbReference>
<dbReference type="EMBL" id="LVXZ01000135">
    <property type="protein sequence ID" value="OAP89427.1"/>
    <property type="molecule type" value="Genomic_DNA"/>
</dbReference>
<comment type="caution">
    <text evidence="8">The sequence shown here is derived from an EMBL/GenBank/DDBJ whole genome shotgun (WGS) entry which is preliminary data.</text>
</comment>
<dbReference type="PROSITE" id="PS51900">
    <property type="entry name" value="CB"/>
    <property type="match status" value="1"/>
</dbReference>
<dbReference type="InterPro" id="IPR010998">
    <property type="entry name" value="Integrase_recombinase_N"/>
</dbReference>
<evidence type="ECO:0008006" key="10">
    <source>
        <dbReference type="Google" id="ProtNLM"/>
    </source>
</evidence>
<dbReference type="InterPro" id="IPR011010">
    <property type="entry name" value="DNA_brk_join_enz"/>
</dbReference>
<dbReference type="Pfam" id="PF22022">
    <property type="entry name" value="Phage_int_M"/>
    <property type="match status" value="1"/>
</dbReference>
<evidence type="ECO:0000256" key="4">
    <source>
        <dbReference type="ARBA" id="ARBA00023172"/>
    </source>
</evidence>
<dbReference type="PANTHER" id="PTHR30629:SF2">
    <property type="entry name" value="PROPHAGE INTEGRASE INTS-RELATED"/>
    <property type="match status" value="1"/>
</dbReference>
<dbReference type="Gene3D" id="3.30.160.390">
    <property type="entry name" value="Integrase, DNA-binding domain"/>
    <property type="match status" value="1"/>
</dbReference>
<gene>
    <name evidence="8" type="ORF">A4H96_10610</name>
</gene>
<keyword evidence="4" id="KW-0233">DNA recombination</keyword>
<dbReference type="InterPro" id="IPR038488">
    <property type="entry name" value="Integrase_DNA-bd_sf"/>
</dbReference>